<feature type="binding site" evidence="18">
    <location>
        <position position="201"/>
    </location>
    <ligand>
        <name>UDP-N-acetyl-alpha-D-muramoyl-L-alanyl-D-glutamate</name>
        <dbReference type="ChEBI" id="CHEBI:83900"/>
    </ligand>
</feature>
<dbReference type="InterPro" id="IPR013221">
    <property type="entry name" value="Mur_ligase_cen"/>
</dbReference>
<dbReference type="Pfam" id="PF08245">
    <property type="entry name" value="Mur_ligase_M"/>
    <property type="match status" value="1"/>
</dbReference>
<keyword evidence="3 18" id="KW-0436">Ligase</keyword>
<dbReference type="GO" id="GO:0005524">
    <property type="term" value="F:ATP binding"/>
    <property type="evidence" value="ECO:0007669"/>
    <property type="project" value="UniProtKB-UniRule"/>
</dbReference>
<comment type="catalytic activity">
    <reaction evidence="11 18">
        <text>UDP-N-acetyl-alpha-D-muramoyl-L-alanyl-D-glutamate + meso-2,6-diaminopimelate + ATP = UDP-N-acetyl-alpha-D-muramoyl-L-alanyl-gamma-D-glutamyl-meso-2,6-diaminopimelate + ADP + phosphate + H(+)</text>
        <dbReference type="Rhea" id="RHEA:23676"/>
        <dbReference type="ChEBI" id="CHEBI:15378"/>
        <dbReference type="ChEBI" id="CHEBI:30616"/>
        <dbReference type="ChEBI" id="CHEBI:43474"/>
        <dbReference type="ChEBI" id="CHEBI:57791"/>
        <dbReference type="ChEBI" id="CHEBI:83900"/>
        <dbReference type="ChEBI" id="CHEBI:83905"/>
        <dbReference type="ChEBI" id="CHEBI:456216"/>
        <dbReference type="EC" id="6.3.2.13"/>
    </reaction>
</comment>
<dbReference type="InterPro" id="IPR005761">
    <property type="entry name" value="UDP-N-AcMur-Glu-dNH2Pim_ligase"/>
</dbReference>
<dbReference type="AlphaFoldDB" id="A0A6J4M551"/>
<keyword evidence="2 18" id="KW-0963">Cytoplasm</keyword>
<evidence type="ECO:0000256" key="3">
    <source>
        <dbReference type="ARBA" id="ARBA00022598"/>
    </source>
</evidence>
<dbReference type="GO" id="GO:0005737">
    <property type="term" value="C:cytoplasm"/>
    <property type="evidence" value="ECO:0007669"/>
    <property type="project" value="UniProtKB-SubCell"/>
</dbReference>
<keyword evidence="7 18" id="KW-0133">Cell shape</keyword>
<comment type="pathway">
    <text evidence="18 19">Cell wall biogenesis; peptidoglycan biosynthesis.</text>
</comment>
<evidence type="ECO:0000256" key="14">
    <source>
        <dbReference type="ARBA" id="ARBA00072883"/>
    </source>
</evidence>
<keyword evidence="6 18" id="KW-0067">ATP-binding</keyword>
<dbReference type="UniPathway" id="UPA00219"/>
<dbReference type="InterPro" id="IPR035911">
    <property type="entry name" value="MurE/MurF_N"/>
</dbReference>
<dbReference type="InterPro" id="IPR000713">
    <property type="entry name" value="Mur_ligase_N"/>
</dbReference>
<evidence type="ECO:0000256" key="12">
    <source>
        <dbReference type="ARBA" id="ARBA00056782"/>
    </source>
</evidence>
<dbReference type="GO" id="GO:0051301">
    <property type="term" value="P:cell division"/>
    <property type="evidence" value="ECO:0007669"/>
    <property type="project" value="UniProtKB-KW"/>
</dbReference>
<dbReference type="GO" id="GO:0071555">
    <property type="term" value="P:cell wall organization"/>
    <property type="evidence" value="ECO:0007669"/>
    <property type="project" value="UniProtKB-KW"/>
</dbReference>
<feature type="binding site" evidence="18">
    <location>
        <begin position="423"/>
        <end position="426"/>
    </location>
    <ligand>
        <name>meso-2,6-diaminopimelate</name>
        <dbReference type="ChEBI" id="CHEBI:57791"/>
    </ligand>
</feature>
<dbReference type="Pfam" id="PF02875">
    <property type="entry name" value="Mur_ligase_C"/>
    <property type="match status" value="1"/>
</dbReference>
<feature type="binding site" evidence="18">
    <location>
        <position position="474"/>
    </location>
    <ligand>
        <name>meso-2,6-diaminopimelate</name>
        <dbReference type="ChEBI" id="CHEBI:57791"/>
    </ligand>
</feature>
<feature type="domain" description="Mur ligase central" evidence="22">
    <location>
        <begin position="124"/>
        <end position="325"/>
    </location>
</feature>
<comment type="subcellular location">
    <subcellularLocation>
        <location evidence="18 19">Cytoplasm</location>
    </subcellularLocation>
</comment>
<evidence type="ECO:0000256" key="7">
    <source>
        <dbReference type="ARBA" id="ARBA00022960"/>
    </source>
</evidence>
<keyword evidence="10 18" id="KW-0961">Cell wall biogenesis/degradation</keyword>
<comment type="PTM">
    <text evidence="18">Carboxylation is probably crucial for Mg(2+) binding and, consequently, for the gamma-phosphate positioning of ATP.</text>
</comment>
<feature type="modified residue" description="N6-carboxylysine" evidence="18">
    <location>
        <position position="235"/>
    </location>
</feature>
<dbReference type="PROSITE" id="PS01011">
    <property type="entry name" value="FOLYLPOLYGLU_SYNT_1"/>
    <property type="match status" value="1"/>
</dbReference>
<evidence type="ECO:0000259" key="20">
    <source>
        <dbReference type="Pfam" id="PF01225"/>
    </source>
</evidence>
<dbReference type="SUPFAM" id="SSF53623">
    <property type="entry name" value="MurD-like peptide ligases, catalytic domain"/>
    <property type="match status" value="1"/>
</dbReference>
<dbReference type="EMBL" id="CADCTZ010000520">
    <property type="protein sequence ID" value="CAA9350228.1"/>
    <property type="molecule type" value="Genomic_DNA"/>
</dbReference>
<dbReference type="GO" id="GO:0000287">
    <property type="term" value="F:magnesium ion binding"/>
    <property type="evidence" value="ECO:0007669"/>
    <property type="project" value="UniProtKB-UniRule"/>
</dbReference>
<dbReference type="NCBIfam" id="NF001126">
    <property type="entry name" value="PRK00139.1-4"/>
    <property type="match status" value="1"/>
</dbReference>
<evidence type="ECO:0000256" key="16">
    <source>
        <dbReference type="ARBA" id="ARBA00076158"/>
    </source>
</evidence>
<dbReference type="InterPro" id="IPR004101">
    <property type="entry name" value="Mur_ligase_C"/>
</dbReference>
<dbReference type="FunFam" id="3.90.190.20:FF:000006">
    <property type="entry name" value="UDP-N-acetylmuramoyl-L-alanyl-D-glutamate--2,6-diaminopimelate ligase"/>
    <property type="match status" value="1"/>
</dbReference>
<feature type="binding site" evidence="18">
    <location>
        <position position="203"/>
    </location>
    <ligand>
        <name>UDP-N-acetyl-alpha-D-muramoyl-L-alanyl-D-glutamate</name>
        <dbReference type="ChEBI" id="CHEBI:83900"/>
    </ligand>
</feature>
<comment type="cofactor">
    <cofactor evidence="18">
        <name>Mg(2+)</name>
        <dbReference type="ChEBI" id="CHEBI:18420"/>
    </cofactor>
</comment>
<dbReference type="HAMAP" id="MF_00208">
    <property type="entry name" value="MurE"/>
    <property type="match status" value="1"/>
</dbReference>
<evidence type="ECO:0000256" key="13">
    <source>
        <dbReference type="ARBA" id="ARBA00066633"/>
    </source>
</evidence>
<accession>A0A6J4M551</accession>
<evidence type="ECO:0000256" key="15">
    <source>
        <dbReference type="ARBA" id="ARBA00075482"/>
    </source>
</evidence>
<evidence type="ECO:0000256" key="8">
    <source>
        <dbReference type="ARBA" id="ARBA00022984"/>
    </source>
</evidence>
<evidence type="ECO:0000256" key="1">
    <source>
        <dbReference type="ARBA" id="ARBA00005898"/>
    </source>
</evidence>
<keyword evidence="4 18" id="KW-0132">Cell division</keyword>
<dbReference type="InterPro" id="IPR036615">
    <property type="entry name" value="Mur_ligase_C_dom_sf"/>
</dbReference>
<protein>
    <recommendedName>
        <fullName evidence="14 18">UDP-N-acetylmuramoyl-L-alanyl-D-glutamate--2,6-diaminopimelate ligase</fullName>
        <ecNumber evidence="13 18">6.3.2.13</ecNumber>
    </recommendedName>
    <alternativeName>
        <fullName evidence="15 18">Meso-A2pm-adding enzyme</fullName>
    </alternativeName>
    <alternativeName>
        <fullName evidence="16 18">Meso-diaminopimelate-adding enzyme</fullName>
    </alternativeName>
    <alternativeName>
        <fullName evidence="17 18">UDP-MurNAc-L-Ala-D-Glu:meso-diaminopimelate ligase</fullName>
    </alternativeName>
    <alternativeName>
        <fullName evidence="18">UDP-MurNAc-tripeptide synthetase</fullName>
    </alternativeName>
    <alternativeName>
        <fullName evidence="18">UDP-N-acetylmuramyl-tripeptide synthetase</fullName>
    </alternativeName>
</protein>
<dbReference type="Gene3D" id="3.40.1190.10">
    <property type="entry name" value="Mur-like, catalytic domain"/>
    <property type="match status" value="1"/>
</dbReference>
<feature type="binding site" evidence="18">
    <location>
        <position position="195"/>
    </location>
    <ligand>
        <name>UDP-N-acetyl-alpha-D-muramoyl-L-alanyl-D-glutamate</name>
        <dbReference type="ChEBI" id="CHEBI:83900"/>
    </ligand>
</feature>
<keyword evidence="18" id="KW-0460">Magnesium</keyword>
<keyword evidence="8 18" id="KW-0573">Peptidoglycan synthesis</keyword>
<comment type="function">
    <text evidence="12 18">Catalyzes the addition of meso-diaminopimelic acid to the nucleotide precursor UDP-N-acetylmuramoyl-L-alanyl-D-glutamate (UMAG) in the biosynthesis of bacterial cell-wall peptidoglycan.</text>
</comment>
<dbReference type="Gene3D" id="3.40.1390.10">
    <property type="entry name" value="MurE/MurF, N-terminal domain"/>
    <property type="match status" value="1"/>
</dbReference>
<dbReference type="InterPro" id="IPR018109">
    <property type="entry name" value="Folylpolyglutamate_synth_CS"/>
</dbReference>
<dbReference type="PANTHER" id="PTHR23135:SF4">
    <property type="entry name" value="UDP-N-ACETYLMURAMOYL-L-ALANYL-D-GLUTAMATE--2,6-DIAMINOPIMELATE LIGASE MURE HOMOLOG, CHLOROPLASTIC"/>
    <property type="match status" value="1"/>
</dbReference>
<evidence type="ECO:0000256" key="11">
    <source>
        <dbReference type="ARBA" id="ARBA00050251"/>
    </source>
</evidence>
<dbReference type="GO" id="GO:0008765">
    <property type="term" value="F:UDP-N-acetylmuramoylalanyl-D-glutamate-2,6-diaminopimelate ligase activity"/>
    <property type="evidence" value="ECO:0007669"/>
    <property type="project" value="UniProtKB-UniRule"/>
</dbReference>
<reference evidence="23" key="1">
    <citation type="submission" date="2020-02" db="EMBL/GenBank/DDBJ databases">
        <authorList>
            <person name="Meier V. D."/>
        </authorList>
    </citation>
    <scope>NUCLEOTIDE SEQUENCE</scope>
    <source>
        <strain evidence="23">AVDCRST_MAG84</strain>
    </source>
</reference>
<evidence type="ECO:0000256" key="2">
    <source>
        <dbReference type="ARBA" id="ARBA00022490"/>
    </source>
</evidence>
<evidence type="ECO:0000256" key="9">
    <source>
        <dbReference type="ARBA" id="ARBA00023306"/>
    </source>
</evidence>
<gene>
    <name evidence="18" type="primary">murE</name>
    <name evidence="23" type="ORF">AVDCRST_MAG84-2827</name>
</gene>
<dbReference type="Pfam" id="PF01225">
    <property type="entry name" value="Mur_ligase"/>
    <property type="match status" value="1"/>
</dbReference>
<keyword evidence="9 18" id="KW-0131">Cell cycle</keyword>
<evidence type="ECO:0000256" key="19">
    <source>
        <dbReference type="RuleBase" id="RU004135"/>
    </source>
</evidence>
<evidence type="ECO:0000256" key="10">
    <source>
        <dbReference type="ARBA" id="ARBA00023316"/>
    </source>
</evidence>
<dbReference type="GO" id="GO:0008360">
    <property type="term" value="P:regulation of cell shape"/>
    <property type="evidence" value="ECO:0007669"/>
    <property type="project" value="UniProtKB-KW"/>
</dbReference>
<dbReference type="SUPFAM" id="SSF53244">
    <property type="entry name" value="MurD-like peptide ligases, peptide-binding domain"/>
    <property type="match status" value="1"/>
</dbReference>
<feature type="domain" description="Mur ligase N-terminal catalytic" evidence="20">
    <location>
        <begin position="25"/>
        <end position="112"/>
    </location>
</feature>
<evidence type="ECO:0000259" key="21">
    <source>
        <dbReference type="Pfam" id="PF02875"/>
    </source>
</evidence>
<evidence type="ECO:0000259" key="22">
    <source>
        <dbReference type="Pfam" id="PF08245"/>
    </source>
</evidence>
<dbReference type="SUPFAM" id="SSF63418">
    <property type="entry name" value="MurE/MurF N-terminal domain"/>
    <property type="match status" value="1"/>
</dbReference>
<dbReference type="InterPro" id="IPR036565">
    <property type="entry name" value="Mur-like_cat_sf"/>
</dbReference>
<comment type="similarity">
    <text evidence="1 18">Belongs to the MurCDEF family. MurE subfamily.</text>
</comment>
<organism evidence="23">
    <name type="scientific">uncultured Microcoleus sp</name>
    <dbReference type="NCBI Taxonomy" id="259945"/>
    <lineage>
        <taxon>Bacteria</taxon>
        <taxon>Bacillati</taxon>
        <taxon>Cyanobacteriota</taxon>
        <taxon>Cyanophyceae</taxon>
        <taxon>Oscillatoriophycideae</taxon>
        <taxon>Oscillatoriales</taxon>
        <taxon>Microcoleaceae</taxon>
        <taxon>Microcoleus</taxon>
        <taxon>environmental samples</taxon>
    </lineage>
</organism>
<evidence type="ECO:0000256" key="4">
    <source>
        <dbReference type="ARBA" id="ARBA00022618"/>
    </source>
</evidence>
<feature type="binding site" evidence="18">
    <location>
        <position position="33"/>
    </location>
    <ligand>
        <name>UDP-N-acetyl-alpha-D-muramoyl-L-alanyl-D-glutamate</name>
        <dbReference type="ChEBI" id="CHEBI:83900"/>
    </ligand>
</feature>
<dbReference type="NCBIfam" id="NF001124">
    <property type="entry name" value="PRK00139.1-2"/>
    <property type="match status" value="1"/>
</dbReference>
<feature type="binding site" evidence="18">
    <location>
        <begin position="126"/>
        <end position="132"/>
    </location>
    <ligand>
        <name>ATP</name>
        <dbReference type="ChEBI" id="CHEBI:30616"/>
    </ligand>
</feature>
<feature type="short sequence motif" description="Meso-diaminopimelate recognition motif" evidence="18">
    <location>
        <begin position="423"/>
        <end position="426"/>
    </location>
</feature>
<comment type="caution">
    <text evidence="18">Lacks conserved residue(s) required for the propagation of feature annotation.</text>
</comment>
<feature type="binding site" evidence="18">
    <location>
        <position position="478"/>
    </location>
    <ligand>
        <name>meso-2,6-diaminopimelate</name>
        <dbReference type="ChEBI" id="CHEBI:57791"/>
    </ligand>
</feature>
<dbReference type="GO" id="GO:0009252">
    <property type="term" value="P:peptidoglycan biosynthetic process"/>
    <property type="evidence" value="ECO:0007669"/>
    <property type="project" value="UniProtKB-UniRule"/>
</dbReference>
<proteinExistence type="inferred from homology"/>
<evidence type="ECO:0000313" key="23">
    <source>
        <dbReference type="EMBL" id="CAA9350228.1"/>
    </source>
</evidence>
<sequence>MKLRELLAAVPSISFDAKHPALDAEVKGLSTNSHACQAGDLFLGMPGTRVDGGDFWQSAIESGALAAIISTQAAEKTPPQPPLAKGGLEDAPCVIAAADMAQVCGQIATAFYDNPASKLKLVGVTGTNGKTTTTHLIEFLLNQMQLPTAIFGTLYTRWPGFQQTALYTTPFAVDLQKQLAESVVAGCKYGVMEVSSHALAQQRVLGCSFEVAVFTNLTQDHLDYHRDMEDYFEAKSLLFGSDYLTNRAVINIDDPYGQRIVETLTSDKVWSYSTVLKTADLYAFDLQYQPNGVKGMLHTPKGETAFSLPLVGQFNLSNMLAAVGAVLGLGLDLSAIVEKLSQFSGVPGRMERVQISPDQDISVIVDYAHTPDSLENLLKASRPFIPGQMICVFGCGGDRDRTKRPIMGKIVAELADLTVVTSDNPRTENPDRILEDILAGIPAAVKPMVLCDRAAAIRTAIMDAKPGDGVLIAGKGHEDYQILGTEKVHFDDREQARDALEARKNSVK</sequence>
<dbReference type="Gene3D" id="3.90.190.20">
    <property type="entry name" value="Mur ligase, C-terminal domain"/>
    <property type="match status" value="1"/>
</dbReference>
<feature type="binding site" evidence="18">
    <location>
        <position position="399"/>
    </location>
    <ligand>
        <name>meso-2,6-diaminopimelate</name>
        <dbReference type="ChEBI" id="CHEBI:57791"/>
    </ligand>
</feature>
<feature type="binding site" evidence="18">
    <location>
        <begin position="168"/>
        <end position="169"/>
    </location>
    <ligand>
        <name>UDP-N-acetyl-alpha-D-muramoyl-L-alanyl-D-glutamate</name>
        <dbReference type="ChEBI" id="CHEBI:83900"/>
    </ligand>
</feature>
<evidence type="ECO:0000256" key="18">
    <source>
        <dbReference type="HAMAP-Rule" id="MF_00208"/>
    </source>
</evidence>
<evidence type="ECO:0000256" key="6">
    <source>
        <dbReference type="ARBA" id="ARBA00022840"/>
    </source>
</evidence>
<evidence type="ECO:0000256" key="5">
    <source>
        <dbReference type="ARBA" id="ARBA00022741"/>
    </source>
</evidence>
<dbReference type="EC" id="6.3.2.13" evidence="13 18"/>
<dbReference type="PANTHER" id="PTHR23135">
    <property type="entry name" value="MUR LIGASE FAMILY MEMBER"/>
    <property type="match status" value="1"/>
</dbReference>
<feature type="domain" description="Mur ligase C-terminal" evidence="21">
    <location>
        <begin position="348"/>
        <end position="476"/>
    </location>
</feature>
<keyword evidence="5 18" id="KW-0547">Nucleotide-binding</keyword>
<evidence type="ECO:0000256" key="17">
    <source>
        <dbReference type="ARBA" id="ARBA00081560"/>
    </source>
</evidence>
<name>A0A6J4M551_9CYAN</name>
<dbReference type="NCBIfam" id="TIGR01085">
    <property type="entry name" value="murE"/>
    <property type="match status" value="1"/>
</dbReference>
<dbReference type="GO" id="GO:0004326">
    <property type="term" value="F:tetrahydrofolylpolyglutamate synthase activity"/>
    <property type="evidence" value="ECO:0007669"/>
    <property type="project" value="InterPro"/>
</dbReference>